<name>W7TY17_9STRA</name>
<evidence type="ECO:0000259" key="8">
    <source>
        <dbReference type="PROSITE" id="PS51084"/>
    </source>
</evidence>
<feature type="short sequence motif" description="Histidine triad motif" evidence="6">
    <location>
        <begin position="180"/>
        <end position="184"/>
    </location>
</feature>
<dbReference type="InterPro" id="IPR019808">
    <property type="entry name" value="Histidine_triad_CS"/>
</dbReference>
<comment type="cofactor">
    <cofactor evidence="7">
        <name>Mn(2+)</name>
        <dbReference type="ChEBI" id="CHEBI:29035"/>
    </cofactor>
</comment>
<dbReference type="OMA" id="RTIKFGP"/>
<dbReference type="PROSITE" id="PS00892">
    <property type="entry name" value="HIT_1"/>
    <property type="match status" value="1"/>
</dbReference>
<evidence type="ECO:0000256" key="3">
    <source>
        <dbReference type="PIRSR" id="PIRSR639383-1"/>
    </source>
</evidence>
<dbReference type="InterPro" id="IPR051884">
    <property type="entry name" value="Bis(5'-adenosyl)-TPase_reg"/>
</dbReference>
<evidence type="ECO:0000313" key="9">
    <source>
        <dbReference type="EMBL" id="EWM25536.1"/>
    </source>
</evidence>
<accession>W7TY17</accession>
<dbReference type="SUPFAM" id="SSF54197">
    <property type="entry name" value="HIT-like"/>
    <property type="match status" value="1"/>
</dbReference>
<proteinExistence type="predicted"/>
<dbReference type="FunFam" id="3.30.428.10:FF:000011">
    <property type="entry name" value="Fragile histidine triad"/>
    <property type="match status" value="1"/>
</dbReference>
<dbReference type="GO" id="GO:0000166">
    <property type="term" value="F:nucleotide binding"/>
    <property type="evidence" value="ECO:0007669"/>
    <property type="project" value="UniProtKB-KW"/>
</dbReference>
<dbReference type="CDD" id="cd01275">
    <property type="entry name" value="FHIT"/>
    <property type="match status" value="1"/>
</dbReference>
<dbReference type="PANTHER" id="PTHR46243:SF1">
    <property type="entry name" value="BIS(5'-ADENOSYL)-TRIPHOSPHATASE"/>
    <property type="match status" value="1"/>
</dbReference>
<dbReference type="EMBL" id="AZIL01000927">
    <property type="protein sequence ID" value="EWM25536.1"/>
    <property type="molecule type" value="Genomic_DNA"/>
</dbReference>
<feature type="active site" description="Tele-AMP-histidine intermediate" evidence="3">
    <location>
        <position position="182"/>
    </location>
</feature>
<gene>
    <name evidence="9" type="ORF">Naga_100232g8</name>
</gene>
<dbReference type="OrthoDB" id="680339at2759"/>
<evidence type="ECO:0000313" key="10">
    <source>
        <dbReference type="Proteomes" id="UP000019335"/>
    </source>
</evidence>
<evidence type="ECO:0000256" key="4">
    <source>
        <dbReference type="PIRSR" id="PIRSR639383-2"/>
    </source>
</evidence>
<dbReference type="EC" id="3.6.1.29" evidence="7"/>
<organism evidence="9 10">
    <name type="scientific">Nannochloropsis gaditana</name>
    <dbReference type="NCBI Taxonomy" id="72520"/>
    <lineage>
        <taxon>Eukaryota</taxon>
        <taxon>Sar</taxon>
        <taxon>Stramenopiles</taxon>
        <taxon>Ochrophyta</taxon>
        <taxon>Eustigmatophyceae</taxon>
        <taxon>Eustigmatales</taxon>
        <taxon>Monodopsidaceae</taxon>
        <taxon>Nannochloropsis</taxon>
    </lineage>
</organism>
<keyword evidence="2 7" id="KW-0378">Hydrolase</keyword>
<dbReference type="PROSITE" id="PS51084">
    <property type="entry name" value="HIT_2"/>
    <property type="match status" value="1"/>
</dbReference>
<reference evidence="9 10" key="1">
    <citation type="journal article" date="2014" name="Mol. Plant">
        <title>Chromosome Scale Genome Assembly and Transcriptome Profiling of Nannochloropsis gaditana in Nitrogen Depletion.</title>
        <authorList>
            <person name="Corteggiani Carpinelli E."/>
            <person name="Telatin A."/>
            <person name="Vitulo N."/>
            <person name="Forcato C."/>
            <person name="D'Angelo M."/>
            <person name="Schiavon R."/>
            <person name="Vezzi A."/>
            <person name="Giacometti G.M."/>
            <person name="Morosinotto T."/>
            <person name="Valle G."/>
        </authorList>
    </citation>
    <scope>NUCLEOTIDE SEQUENCE [LARGE SCALE GENOMIC DNA]</scope>
    <source>
        <strain evidence="9 10">B-31</strain>
    </source>
</reference>
<evidence type="ECO:0000256" key="5">
    <source>
        <dbReference type="PIRSR" id="PIRSR639383-3"/>
    </source>
</evidence>
<feature type="binding site" evidence="4">
    <location>
        <position position="169"/>
    </location>
    <ligand>
        <name>substrate</name>
    </ligand>
</feature>
<evidence type="ECO:0000256" key="1">
    <source>
        <dbReference type="ARBA" id="ARBA00022741"/>
    </source>
</evidence>
<sequence>MSLPYSAALLRRCQNKRRITVTAVAATAVFGLPTVASFAFASRHVGQYQHLPNLIPRVSSPMSSTAIGCNDRPASLSSALAPPPLPSPLFFGPYEITPDQVFFQSHHSMAIVNLKPLVPCHVLILPYRVVERFSDLRPEEVSDLYRAVHEIGPVLQTYQKKQGLTISMQDGKAAGQTVPHVHVHVLPRLEGDFTPNDKVYEELEAVHLKKHFDLDVERRPRTQAEMAAEALELRKLFPHRQGRAEGKEGV</sequence>
<feature type="domain" description="HIT" evidence="8">
    <location>
        <begin position="89"/>
        <end position="195"/>
    </location>
</feature>
<keyword evidence="10" id="KW-1185">Reference proteome</keyword>
<feature type="binding site" evidence="4">
    <location>
        <position position="113"/>
    </location>
    <ligand>
        <name>substrate</name>
    </ligand>
</feature>
<keyword evidence="1 7" id="KW-0547">Nucleotide-binding</keyword>
<dbReference type="PANTHER" id="PTHR46243">
    <property type="entry name" value="BIS(5'-ADENOSYL)-TRIPHOSPHATASE"/>
    <property type="match status" value="1"/>
</dbReference>
<dbReference type="InterPro" id="IPR011146">
    <property type="entry name" value="HIT-like"/>
</dbReference>
<dbReference type="Proteomes" id="UP000019335">
    <property type="component" value="Chromosome 11"/>
</dbReference>
<dbReference type="AlphaFoldDB" id="W7TY17"/>
<comment type="caution">
    <text evidence="9">The sequence shown here is derived from an EMBL/GenBank/DDBJ whole genome shotgun (WGS) entry which is preliminary data.</text>
</comment>
<evidence type="ECO:0000256" key="7">
    <source>
        <dbReference type="RuleBase" id="RU366076"/>
    </source>
</evidence>
<dbReference type="Gene3D" id="3.30.428.10">
    <property type="entry name" value="HIT-like"/>
    <property type="match status" value="1"/>
</dbReference>
<evidence type="ECO:0000256" key="6">
    <source>
        <dbReference type="PROSITE-ProRule" id="PRU00464"/>
    </source>
</evidence>
<dbReference type="GO" id="GO:0047710">
    <property type="term" value="F:bis(5'-adenosyl)-triphosphatase activity"/>
    <property type="evidence" value="ECO:0007669"/>
    <property type="project" value="UniProtKB-UniRule"/>
</dbReference>
<dbReference type="InterPro" id="IPR039383">
    <property type="entry name" value="FHIT"/>
</dbReference>
<comment type="catalytic activity">
    <reaction evidence="7">
        <text>P(1),P(3)-bis(5'-adenosyl) triphosphate + H2O = AMP + ADP + 2 H(+)</text>
        <dbReference type="Rhea" id="RHEA:13893"/>
        <dbReference type="ChEBI" id="CHEBI:15377"/>
        <dbReference type="ChEBI" id="CHEBI:15378"/>
        <dbReference type="ChEBI" id="CHEBI:58529"/>
        <dbReference type="ChEBI" id="CHEBI:456215"/>
        <dbReference type="ChEBI" id="CHEBI:456216"/>
        <dbReference type="EC" id="3.6.1.29"/>
    </reaction>
</comment>
<dbReference type="Pfam" id="PF01230">
    <property type="entry name" value="HIT"/>
    <property type="match status" value="1"/>
</dbReference>
<evidence type="ECO:0000256" key="2">
    <source>
        <dbReference type="ARBA" id="ARBA00022801"/>
    </source>
</evidence>
<feature type="site" description="Important for induction of apoptosis" evidence="5">
    <location>
        <position position="200"/>
    </location>
</feature>
<protein>
    <recommendedName>
        <fullName evidence="7">Bis(5'-adenosyl)-triphosphatase</fullName>
        <ecNumber evidence="7">3.6.1.29</ecNumber>
    </recommendedName>
</protein>
<feature type="binding site" evidence="4">
    <location>
        <begin position="175"/>
        <end position="178"/>
    </location>
    <ligand>
        <name>substrate</name>
    </ligand>
</feature>
<feature type="binding site" evidence="4">
    <location>
        <position position="184"/>
    </location>
    <ligand>
        <name>substrate</name>
    </ligand>
</feature>
<dbReference type="InterPro" id="IPR036265">
    <property type="entry name" value="HIT-like_sf"/>
</dbReference>